<dbReference type="GO" id="GO:0016567">
    <property type="term" value="P:protein ubiquitination"/>
    <property type="evidence" value="ECO:0007669"/>
    <property type="project" value="UniProtKB-UniPathway"/>
</dbReference>
<keyword evidence="11 15" id="KW-1133">Transmembrane helix</keyword>
<feature type="transmembrane region" description="Helical" evidence="15">
    <location>
        <begin position="20"/>
        <end position="40"/>
    </location>
</feature>
<name>A0A6A6KKG1_HEVBR</name>
<dbReference type="Proteomes" id="UP000467840">
    <property type="component" value="Chromosome 8"/>
</dbReference>
<comment type="subcellular location">
    <subcellularLocation>
        <location evidence="2">Membrane</location>
        <topology evidence="2">Single-pass membrane protein</topology>
    </subcellularLocation>
</comment>
<dbReference type="SUPFAM" id="SSF57850">
    <property type="entry name" value="RING/U-box"/>
    <property type="match status" value="1"/>
</dbReference>
<evidence type="ECO:0000256" key="9">
    <source>
        <dbReference type="ARBA" id="ARBA00022786"/>
    </source>
</evidence>
<keyword evidence="7" id="KW-0479">Metal-binding</keyword>
<keyword evidence="10" id="KW-0862">Zinc</keyword>
<dbReference type="EMBL" id="JAAGAX010000016">
    <property type="protein sequence ID" value="KAF2288785.1"/>
    <property type="molecule type" value="Genomic_DNA"/>
</dbReference>
<feature type="domain" description="RING-type" evidence="16">
    <location>
        <begin position="110"/>
        <end position="152"/>
    </location>
</feature>
<organism evidence="17 18">
    <name type="scientific">Hevea brasiliensis</name>
    <name type="common">Para rubber tree</name>
    <name type="synonym">Siphonia brasiliensis</name>
    <dbReference type="NCBI Taxonomy" id="3981"/>
    <lineage>
        <taxon>Eukaryota</taxon>
        <taxon>Viridiplantae</taxon>
        <taxon>Streptophyta</taxon>
        <taxon>Embryophyta</taxon>
        <taxon>Tracheophyta</taxon>
        <taxon>Spermatophyta</taxon>
        <taxon>Magnoliopsida</taxon>
        <taxon>eudicotyledons</taxon>
        <taxon>Gunneridae</taxon>
        <taxon>Pentapetalae</taxon>
        <taxon>rosids</taxon>
        <taxon>fabids</taxon>
        <taxon>Malpighiales</taxon>
        <taxon>Euphorbiaceae</taxon>
        <taxon>Crotonoideae</taxon>
        <taxon>Micrandreae</taxon>
        <taxon>Hevea</taxon>
    </lineage>
</organism>
<keyword evidence="8 14" id="KW-0863">Zinc-finger</keyword>
<dbReference type="GO" id="GO:0016020">
    <property type="term" value="C:membrane"/>
    <property type="evidence" value="ECO:0007669"/>
    <property type="project" value="UniProtKB-SubCell"/>
</dbReference>
<evidence type="ECO:0000256" key="15">
    <source>
        <dbReference type="SAM" id="Phobius"/>
    </source>
</evidence>
<dbReference type="InterPro" id="IPR001841">
    <property type="entry name" value="Znf_RING"/>
</dbReference>
<evidence type="ECO:0000256" key="5">
    <source>
        <dbReference type="ARBA" id="ARBA00022679"/>
    </source>
</evidence>
<keyword evidence="9" id="KW-0833">Ubl conjugation pathway</keyword>
<dbReference type="CDD" id="cd16461">
    <property type="entry name" value="RING-H2_EL5-like"/>
    <property type="match status" value="1"/>
</dbReference>
<comment type="pathway">
    <text evidence="3">Protein modification; protein ubiquitination.</text>
</comment>
<dbReference type="EC" id="2.3.2.27" evidence="4"/>
<dbReference type="UniPathway" id="UPA00143"/>
<dbReference type="InterPro" id="IPR044600">
    <property type="entry name" value="ATL1/ATL16-like"/>
</dbReference>
<dbReference type="Gene3D" id="3.30.40.10">
    <property type="entry name" value="Zinc/RING finger domain, C3HC4 (zinc finger)"/>
    <property type="match status" value="1"/>
</dbReference>
<evidence type="ECO:0000256" key="12">
    <source>
        <dbReference type="ARBA" id="ARBA00023136"/>
    </source>
</evidence>
<dbReference type="GO" id="GO:0061630">
    <property type="term" value="F:ubiquitin protein ligase activity"/>
    <property type="evidence" value="ECO:0007669"/>
    <property type="project" value="UniProtKB-EC"/>
</dbReference>
<proteinExistence type="inferred from homology"/>
<protein>
    <recommendedName>
        <fullName evidence="4">RING-type E3 ubiquitin transferase</fullName>
        <ecNumber evidence="4">2.3.2.27</ecNumber>
    </recommendedName>
</protein>
<comment type="catalytic activity">
    <reaction evidence="1">
        <text>S-ubiquitinyl-[E2 ubiquitin-conjugating enzyme]-L-cysteine + [acceptor protein]-L-lysine = [E2 ubiquitin-conjugating enzyme]-L-cysteine + N(6)-ubiquitinyl-[acceptor protein]-L-lysine.</text>
        <dbReference type="EC" id="2.3.2.27"/>
    </reaction>
</comment>
<evidence type="ECO:0000256" key="1">
    <source>
        <dbReference type="ARBA" id="ARBA00000900"/>
    </source>
</evidence>
<dbReference type="FunFam" id="3.30.40.10:FF:000187">
    <property type="entry name" value="E3 ubiquitin-protein ligase ATL6"/>
    <property type="match status" value="1"/>
</dbReference>
<dbReference type="Pfam" id="PF13639">
    <property type="entry name" value="zf-RING_2"/>
    <property type="match status" value="1"/>
</dbReference>
<keyword evidence="18" id="KW-1185">Reference proteome</keyword>
<evidence type="ECO:0000256" key="13">
    <source>
        <dbReference type="ARBA" id="ARBA00024209"/>
    </source>
</evidence>
<reference evidence="17 18" key="1">
    <citation type="journal article" date="2020" name="Mol. Plant">
        <title>The Chromosome-Based Rubber Tree Genome Provides New Insights into Spurge Genome Evolution and Rubber Biosynthesis.</title>
        <authorList>
            <person name="Liu J."/>
            <person name="Shi C."/>
            <person name="Shi C.C."/>
            <person name="Li W."/>
            <person name="Zhang Q.J."/>
            <person name="Zhang Y."/>
            <person name="Li K."/>
            <person name="Lu H.F."/>
            <person name="Shi C."/>
            <person name="Zhu S.T."/>
            <person name="Xiao Z.Y."/>
            <person name="Nan H."/>
            <person name="Yue Y."/>
            <person name="Zhu X.G."/>
            <person name="Wu Y."/>
            <person name="Hong X.N."/>
            <person name="Fan G.Y."/>
            <person name="Tong Y."/>
            <person name="Zhang D."/>
            <person name="Mao C.L."/>
            <person name="Liu Y.L."/>
            <person name="Hao S.J."/>
            <person name="Liu W.Q."/>
            <person name="Lv M.Q."/>
            <person name="Zhang H.B."/>
            <person name="Liu Y."/>
            <person name="Hu-Tang G.R."/>
            <person name="Wang J.P."/>
            <person name="Wang J.H."/>
            <person name="Sun Y.H."/>
            <person name="Ni S.B."/>
            <person name="Chen W.B."/>
            <person name="Zhang X.C."/>
            <person name="Jiao Y.N."/>
            <person name="Eichler E.E."/>
            <person name="Li G.H."/>
            <person name="Liu X."/>
            <person name="Gao L.Z."/>
        </authorList>
    </citation>
    <scope>NUCLEOTIDE SEQUENCE [LARGE SCALE GENOMIC DNA]</scope>
    <source>
        <strain evidence="18">cv. GT1</strain>
        <tissue evidence="17">Leaf</tissue>
    </source>
</reference>
<dbReference type="PANTHER" id="PTHR46913:SF1">
    <property type="entry name" value="RING-H2 FINGER PROTEIN ATL16"/>
    <property type="match status" value="1"/>
</dbReference>
<comment type="similarity">
    <text evidence="13">Belongs to the RING-type zinc finger family. ATL subfamily.</text>
</comment>
<evidence type="ECO:0000256" key="3">
    <source>
        <dbReference type="ARBA" id="ARBA00004906"/>
    </source>
</evidence>
<evidence type="ECO:0000256" key="2">
    <source>
        <dbReference type="ARBA" id="ARBA00004167"/>
    </source>
</evidence>
<keyword evidence="5" id="KW-0808">Transferase</keyword>
<keyword evidence="6 15" id="KW-0812">Transmembrane</keyword>
<evidence type="ECO:0000256" key="14">
    <source>
        <dbReference type="PROSITE-ProRule" id="PRU00175"/>
    </source>
</evidence>
<evidence type="ECO:0000256" key="4">
    <source>
        <dbReference type="ARBA" id="ARBA00012483"/>
    </source>
</evidence>
<dbReference type="InterPro" id="IPR013083">
    <property type="entry name" value="Znf_RING/FYVE/PHD"/>
</dbReference>
<accession>A0A6A6KKG1</accession>
<evidence type="ECO:0000313" key="17">
    <source>
        <dbReference type="EMBL" id="KAF2288785.1"/>
    </source>
</evidence>
<keyword evidence="12 15" id="KW-0472">Membrane</keyword>
<evidence type="ECO:0000256" key="6">
    <source>
        <dbReference type="ARBA" id="ARBA00022692"/>
    </source>
</evidence>
<gene>
    <name evidence="17" type="ORF">GH714_013318</name>
</gene>
<dbReference type="SMART" id="SM00184">
    <property type="entry name" value="RING"/>
    <property type="match status" value="1"/>
</dbReference>
<evidence type="ECO:0000256" key="8">
    <source>
        <dbReference type="ARBA" id="ARBA00022771"/>
    </source>
</evidence>
<dbReference type="PANTHER" id="PTHR46913">
    <property type="entry name" value="RING-H2 FINGER PROTEIN ATL16"/>
    <property type="match status" value="1"/>
</dbReference>
<dbReference type="PROSITE" id="PS50089">
    <property type="entry name" value="ZF_RING_2"/>
    <property type="match status" value="1"/>
</dbReference>
<evidence type="ECO:0000256" key="11">
    <source>
        <dbReference type="ARBA" id="ARBA00022989"/>
    </source>
</evidence>
<evidence type="ECO:0000256" key="7">
    <source>
        <dbReference type="ARBA" id="ARBA00022723"/>
    </source>
</evidence>
<sequence length="225" mass="25736">MPLSPTPAAQHQLENSPEWNPYVIGPVVAVCTFIVMFSYYRILKRLCCSLNTLTFSRNRFQMRRIGENSLGDSSLQYFSHGLESAIMCSLPISQFKKEKEEESRTSNSECAVCLGEFEEGEWLKHLPICAHVFHVACIDTWFQTHSNCPLCRSQVYDLSHEYSISVSILLETLRREDFLHERAKHYQILRPEILGNPAPATEEIGNSMSNHRATQLLAHKIGFTL</sequence>
<dbReference type="AlphaFoldDB" id="A0A6A6KKG1"/>
<evidence type="ECO:0000313" key="18">
    <source>
        <dbReference type="Proteomes" id="UP000467840"/>
    </source>
</evidence>
<evidence type="ECO:0000256" key="10">
    <source>
        <dbReference type="ARBA" id="ARBA00022833"/>
    </source>
</evidence>
<evidence type="ECO:0000259" key="16">
    <source>
        <dbReference type="PROSITE" id="PS50089"/>
    </source>
</evidence>
<comment type="caution">
    <text evidence="17">The sequence shown here is derived from an EMBL/GenBank/DDBJ whole genome shotgun (WGS) entry which is preliminary data.</text>
</comment>
<dbReference type="GO" id="GO:0008270">
    <property type="term" value="F:zinc ion binding"/>
    <property type="evidence" value="ECO:0007669"/>
    <property type="project" value="UniProtKB-KW"/>
</dbReference>